<evidence type="ECO:0000259" key="3">
    <source>
        <dbReference type="Pfam" id="PF20695"/>
    </source>
</evidence>
<dbReference type="PANTHER" id="PTHR30108:SF21">
    <property type="entry name" value="4-HYDROXYBENZOATE DECARBOXYLASE"/>
    <property type="match status" value="1"/>
</dbReference>
<comment type="similarity">
    <text evidence="1">Belongs to the UbiD family.</text>
</comment>
<gene>
    <name evidence="5" type="ORF">CCE28_09160</name>
</gene>
<keyword evidence="5" id="KW-0830">Ubiquinone</keyword>
<evidence type="ECO:0000313" key="5">
    <source>
        <dbReference type="EMBL" id="PAB59724.1"/>
    </source>
</evidence>
<dbReference type="EMBL" id="NIBG01000006">
    <property type="protein sequence ID" value="PAB59724.1"/>
    <property type="molecule type" value="Genomic_DNA"/>
</dbReference>
<keyword evidence="6" id="KW-1185">Reference proteome</keyword>
<name>A0A267MJF1_9FIRM</name>
<evidence type="ECO:0000259" key="4">
    <source>
        <dbReference type="Pfam" id="PF20696"/>
    </source>
</evidence>
<feature type="domain" description="3-octaprenyl-4-hydroxybenzoate carboxy-lyase-like Rift-related" evidence="2">
    <location>
        <begin position="97"/>
        <end position="293"/>
    </location>
</feature>
<dbReference type="SUPFAM" id="SSF50475">
    <property type="entry name" value="FMN-binding split barrel"/>
    <property type="match status" value="1"/>
</dbReference>
<dbReference type="InterPro" id="IPR049381">
    <property type="entry name" value="UbiD-like_C"/>
</dbReference>
<comment type="caution">
    <text evidence="5">The sequence shown here is derived from an EMBL/GenBank/DDBJ whole genome shotgun (WGS) entry which is preliminary data.</text>
</comment>
<dbReference type="GO" id="GO:0005737">
    <property type="term" value="C:cytoplasm"/>
    <property type="evidence" value="ECO:0007669"/>
    <property type="project" value="TreeGrafter"/>
</dbReference>
<accession>A0A267MJF1</accession>
<proteinExistence type="inferred from homology"/>
<dbReference type="RefSeq" id="WP_095133195.1">
    <property type="nucleotide sequence ID" value="NZ_NIBG01000006.1"/>
</dbReference>
<feature type="domain" description="3-octaprenyl-4-hydroxybenzoate carboxy-lyase-like C-terminal" evidence="4">
    <location>
        <begin position="299"/>
        <end position="418"/>
    </location>
</feature>
<dbReference type="NCBIfam" id="TIGR00148">
    <property type="entry name" value="UbiD family decarboxylase"/>
    <property type="match status" value="1"/>
</dbReference>
<organism evidence="5 6">
    <name type="scientific">Anaeromicrobium sediminis</name>
    <dbReference type="NCBI Taxonomy" id="1478221"/>
    <lineage>
        <taxon>Bacteria</taxon>
        <taxon>Bacillati</taxon>
        <taxon>Bacillota</taxon>
        <taxon>Clostridia</taxon>
        <taxon>Peptostreptococcales</taxon>
        <taxon>Thermotaleaceae</taxon>
        <taxon>Anaeromicrobium</taxon>
    </lineage>
</organism>
<evidence type="ECO:0000313" key="6">
    <source>
        <dbReference type="Proteomes" id="UP000216024"/>
    </source>
</evidence>
<dbReference type="Pfam" id="PF20695">
    <property type="entry name" value="UbiD_N"/>
    <property type="match status" value="1"/>
</dbReference>
<dbReference type="Proteomes" id="UP000216024">
    <property type="component" value="Unassembled WGS sequence"/>
</dbReference>
<protein>
    <submittedName>
        <fullName evidence="5">Ubiquinone biosynthesis protein UbiD</fullName>
    </submittedName>
</protein>
<dbReference type="Pfam" id="PF01977">
    <property type="entry name" value="UbiD"/>
    <property type="match status" value="1"/>
</dbReference>
<feature type="domain" description="3-octaprenyl-4-hydroxybenzoate carboxy-lyase-like N-terminal" evidence="3">
    <location>
        <begin position="10"/>
        <end position="85"/>
    </location>
</feature>
<dbReference type="Pfam" id="PF20696">
    <property type="entry name" value="UbiD_C"/>
    <property type="match status" value="1"/>
</dbReference>
<dbReference type="OrthoDB" id="9809841at2"/>
<evidence type="ECO:0000256" key="1">
    <source>
        <dbReference type="ARBA" id="ARBA00010021"/>
    </source>
</evidence>
<dbReference type="GO" id="GO:0016831">
    <property type="term" value="F:carboxy-lyase activity"/>
    <property type="evidence" value="ECO:0007669"/>
    <property type="project" value="InterPro"/>
</dbReference>
<dbReference type="SUPFAM" id="SSF143968">
    <property type="entry name" value="UbiD C-terminal domain-like"/>
    <property type="match status" value="1"/>
</dbReference>
<dbReference type="InterPro" id="IPR002830">
    <property type="entry name" value="UbiD"/>
</dbReference>
<evidence type="ECO:0000259" key="2">
    <source>
        <dbReference type="Pfam" id="PF01977"/>
    </source>
</evidence>
<dbReference type="AlphaFoldDB" id="A0A267MJF1"/>
<dbReference type="PANTHER" id="PTHR30108">
    <property type="entry name" value="3-OCTAPRENYL-4-HYDROXYBENZOATE CARBOXY-LYASE-RELATED"/>
    <property type="match status" value="1"/>
</dbReference>
<dbReference type="InterPro" id="IPR049383">
    <property type="entry name" value="UbiD-like_N"/>
</dbReference>
<sequence>MERQMLRADLEKLRKNEKLLVCDKEVDPKYELGAVLKHFSNKKPILFNNLKGSKLSIIGGMFGDRHIFYDMLGTNHEKRIFKFMDTIVNPQRTKLLDNGPIKENIITRNIDISNTFPIPTFHENDSSSFITAGIVVIRDPETGNRYTSIRRLQVNGGDNLSILIASPMFTNQLKELKGKKKDLEVAVILGYDYPFLLASQLSSELYGVDKYEVDSALRGEPLELVKCHTIDLEVPAHCEIVFEGVIPHDREVQEGPFGELMGYYGKVANHPVIEVKAVMFRNNPIFQVSFPCREEHLSNGLIREVELYMHVRKFADVKDVNVTIGGGCRFHGIVSINKKQEGDGKGVILGALGSNKDLKHVIVVDDDIDIFNGDDIEGALATRVQGSRDVVMINGAHGSGLDPSHNMRGITDKIGIDATKPLGENGMKFNKAIIPGYEKIDIEKYFPNLKD</sequence>
<dbReference type="Gene3D" id="3.40.1670.10">
    <property type="entry name" value="UbiD C-terminal domain-like"/>
    <property type="match status" value="1"/>
</dbReference>
<dbReference type="InterPro" id="IPR048304">
    <property type="entry name" value="UbiD_Rift_dom"/>
</dbReference>
<reference evidence="5 6" key="1">
    <citation type="submission" date="2017-06" db="EMBL/GenBank/DDBJ databases">
        <title>Draft genome sequence of anaerobic fermentative bacterium Anaeromicrobium sediminis DY2726D isolated from West Pacific Ocean sediments.</title>
        <authorList>
            <person name="Zeng X."/>
        </authorList>
    </citation>
    <scope>NUCLEOTIDE SEQUENCE [LARGE SCALE GENOMIC DNA]</scope>
    <source>
        <strain evidence="5 6">DY2726D</strain>
    </source>
</reference>